<accession>A0A6A6AI10</accession>
<dbReference type="EMBL" id="ML977504">
    <property type="protein sequence ID" value="KAF2130547.1"/>
    <property type="molecule type" value="Genomic_DNA"/>
</dbReference>
<gene>
    <name evidence="2" type="ORF">P153DRAFT_220474</name>
</gene>
<name>A0A6A6AI10_9PLEO</name>
<dbReference type="GeneID" id="54403057"/>
<evidence type="ECO:0008006" key="4">
    <source>
        <dbReference type="Google" id="ProtNLM"/>
    </source>
</evidence>
<dbReference type="AlphaFoldDB" id="A0A6A6AI10"/>
<protein>
    <recommendedName>
        <fullName evidence="4">Secreted protein</fullName>
    </recommendedName>
</protein>
<evidence type="ECO:0000313" key="3">
    <source>
        <dbReference type="Proteomes" id="UP000799771"/>
    </source>
</evidence>
<organism evidence="2 3">
    <name type="scientific">Dothidotthia symphoricarpi CBS 119687</name>
    <dbReference type="NCBI Taxonomy" id="1392245"/>
    <lineage>
        <taxon>Eukaryota</taxon>
        <taxon>Fungi</taxon>
        <taxon>Dikarya</taxon>
        <taxon>Ascomycota</taxon>
        <taxon>Pezizomycotina</taxon>
        <taxon>Dothideomycetes</taxon>
        <taxon>Pleosporomycetidae</taxon>
        <taxon>Pleosporales</taxon>
        <taxon>Dothidotthiaceae</taxon>
        <taxon>Dothidotthia</taxon>
    </lineage>
</organism>
<sequence>MTLTVVRVFLGGWSVLTNSLCFINAGPMRQAGKSVMQSARRCVTETKTTYRGRVRVDVGLINWPNRESHLETYLAPLVPRAFPSVPMLSVGFASTSCHYCQNCQHPVH</sequence>
<proteinExistence type="predicted"/>
<feature type="chain" id="PRO_5025472323" description="Secreted protein" evidence="1">
    <location>
        <begin position="20"/>
        <end position="108"/>
    </location>
</feature>
<evidence type="ECO:0000313" key="2">
    <source>
        <dbReference type="EMBL" id="KAF2130547.1"/>
    </source>
</evidence>
<keyword evidence="3" id="KW-1185">Reference proteome</keyword>
<dbReference type="RefSeq" id="XP_033524934.1">
    <property type="nucleotide sequence ID" value="XM_033662625.1"/>
</dbReference>
<feature type="signal peptide" evidence="1">
    <location>
        <begin position="1"/>
        <end position="19"/>
    </location>
</feature>
<reference evidence="2" key="1">
    <citation type="journal article" date="2020" name="Stud. Mycol.">
        <title>101 Dothideomycetes genomes: a test case for predicting lifestyles and emergence of pathogens.</title>
        <authorList>
            <person name="Haridas S."/>
            <person name="Albert R."/>
            <person name="Binder M."/>
            <person name="Bloem J."/>
            <person name="Labutti K."/>
            <person name="Salamov A."/>
            <person name="Andreopoulos B."/>
            <person name="Baker S."/>
            <person name="Barry K."/>
            <person name="Bills G."/>
            <person name="Bluhm B."/>
            <person name="Cannon C."/>
            <person name="Castanera R."/>
            <person name="Culley D."/>
            <person name="Daum C."/>
            <person name="Ezra D."/>
            <person name="Gonzalez J."/>
            <person name="Henrissat B."/>
            <person name="Kuo A."/>
            <person name="Liang C."/>
            <person name="Lipzen A."/>
            <person name="Lutzoni F."/>
            <person name="Magnuson J."/>
            <person name="Mondo S."/>
            <person name="Nolan M."/>
            <person name="Ohm R."/>
            <person name="Pangilinan J."/>
            <person name="Park H.-J."/>
            <person name="Ramirez L."/>
            <person name="Alfaro M."/>
            <person name="Sun H."/>
            <person name="Tritt A."/>
            <person name="Yoshinaga Y."/>
            <person name="Zwiers L.-H."/>
            <person name="Turgeon B."/>
            <person name="Goodwin S."/>
            <person name="Spatafora J."/>
            <person name="Crous P."/>
            <person name="Grigoriev I."/>
        </authorList>
    </citation>
    <scope>NUCLEOTIDE SEQUENCE</scope>
    <source>
        <strain evidence="2">CBS 119687</strain>
    </source>
</reference>
<evidence type="ECO:0000256" key="1">
    <source>
        <dbReference type="SAM" id="SignalP"/>
    </source>
</evidence>
<dbReference type="Proteomes" id="UP000799771">
    <property type="component" value="Unassembled WGS sequence"/>
</dbReference>
<keyword evidence="1" id="KW-0732">Signal</keyword>